<comment type="caution">
    <text evidence="14">The sequence shown here is derived from an EMBL/GenBank/DDBJ whole genome shotgun (WGS) entry which is preliminary data.</text>
</comment>
<evidence type="ECO:0000256" key="9">
    <source>
        <dbReference type="ARBA" id="ARBA00042745"/>
    </source>
</evidence>
<proteinExistence type="inferred from homology"/>
<feature type="binding site" evidence="11">
    <location>
        <position position="69"/>
    </location>
    <ligand>
        <name>S-adenosyl-L-methionine</name>
        <dbReference type="ChEBI" id="CHEBI:59789"/>
    </ligand>
</feature>
<evidence type="ECO:0000256" key="2">
    <source>
        <dbReference type="ARBA" id="ARBA00022603"/>
    </source>
</evidence>
<keyword evidence="3 11" id="KW-0808">Transferase</keyword>
<feature type="binding site" evidence="11">
    <location>
        <position position="51"/>
    </location>
    <ligand>
        <name>S-adenosyl-L-methionine</name>
        <dbReference type="ChEBI" id="CHEBI:59789"/>
    </ligand>
</feature>
<keyword evidence="11" id="KW-0963">Cytoplasm</keyword>
<evidence type="ECO:0000259" key="13">
    <source>
        <dbReference type="Pfam" id="PF01728"/>
    </source>
</evidence>
<dbReference type="GO" id="GO:0008650">
    <property type="term" value="F:rRNA (uridine-2'-O-)-methyltransferase activity"/>
    <property type="evidence" value="ECO:0007669"/>
    <property type="project" value="UniProtKB-UniRule"/>
</dbReference>
<comment type="similarity">
    <text evidence="11">Belongs to the class I-like SAM-binding methyltransferase superfamily. RNA methyltransferase RlmE family.</text>
</comment>
<organism evidence="14 15">
    <name type="scientific">Flexistipes sinusarabici</name>
    <dbReference type="NCBI Taxonomy" id="2352"/>
    <lineage>
        <taxon>Bacteria</taxon>
        <taxon>Pseudomonadati</taxon>
        <taxon>Deferribacterota</taxon>
        <taxon>Deferribacteres</taxon>
        <taxon>Deferribacterales</taxon>
        <taxon>Flexistipitaceae</taxon>
        <taxon>Flexistipes</taxon>
    </lineage>
</organism>
<dbReference type="PANTHER" id="PTHR10920">
    <property type="entry name" value="RIBOSOMAL RNA METHYLTRANSFERASE"/>
    <property type="match status" value="1"/>
</dbReference>
<comment type="catalytic activity">
    <reaction evidence="10 11">
        <text>uridine(2552) in 23S rRNA + S-adenosyl-L-methionine = 2'-O-methyluridine(2552) in 23S rRNA + S-adenosyl-L-homocysteine + H(+)</text>
        <dbReference type="Rhea" id="RHEA:42720"/>
        <dbReference type="Rhea" id="RHEA-COMP:10202"/>
        <dbReference type="Rhea" id="RHEA-COMP:10203"/>
        <dbReference type="ChEBI" id="CHEBI:15378"/>
        <dbReference type="ChEBI" id="CHEBI:57856"/>
        <dbReference type="ChEBI" id="CHEBI:59789"/>
        <dbReference type="ChEBI" id="CHEBI:65315"/>
        <dbReference type="ChEBI" id="CHEBI:74478"/>
        <dbReference type="EC" id="2.1.1.166"/>
    </reaction>
</comment>
<reference evidence="14 15" key="1">
    <citation type="journal article" date="2018" name="Nat. Biotechnol.">
        <title>A standardized bacterial taxonomy based on genome phylogeny substantially revises the tree of life.</title>
        <authorList>
            <person name="Parks D.H."/>
            <person name="Chuvochina M."/>
            <person name="Waite D.W."/>
            <person name="Rinke C."/>
            <person name="Skarshewski A."/>
            <person name="Chaumeil P.A."/>
            <person name="Hugenholtz P."/>
        </authorList>
    </citation>
    <scope>NUCLEOTIDE SEQUENCE [LARGE SCALE GENOMIC DNA]</scope>
    <source>
        <strain evidence="14">UBA8672</strain>
    </source>
</reference>
<dbReference type="PANTHER" id="PTHR10920:SF13">
    <property type="entry name" value="PRE-RRNA 2'-O-RIBOSE RNA METHYLTRANSFERASE FTSJ3"/>
    <property type="match status" value="1"/>
</dbReference>
<evidence type="ECO:0000256" key="1">
    <source>
        <dbReference type="ARBA" id="ARBA00022552"/>
    </source>
</evidence>
<dbReference type="GO" id="GO:0005737">
    <property type="term" value="C:cytoplasm"/>
    <property type="evidence" value="ECO:0007669"/>
    <property type="project" value="UniProtKB-SubCell"/>
</dbReference>
<evidence type="ECO:0000256" key="3">
    <source>
        <dbReference type="ARBA" id="ARBA00022679"/>
    </source>
</evidence>
<evidence type="ECO:0000313" key="15">
    <source>
        <dbReference type="Proteomes" id="UP000262325"/>
    </source>
</evidence>
<evidence type="ECO:0000256" key="7">
    <source>
        <dbReference type="ARBA" id="ARBA00041129"/>
    </source>
</evidence>
<comment type="subcellular location">
    <subcellularLocation>
        <location evidence="11">Cytoplasm</location>
    </subcellularLocation>
</comment>
<evidence type="ECO:0000313" key="14">
    <source>
        <dbReference type="EMBL" id="HCW92497.1"/>
    </source>
</evidence>
<dbReference type="PIRSF" id="PIRSF005461">
    <property type="entry name" value="23S_rRNA_mtase"/>
    <property type="match status" value="1"/>
</dbReference>
<dbReference type="HAMAP" id="MF_01547">
    <property type="entry name" value="RNA_methyltr_E"/>
    <property type="match status" value="1"/>
</dbReference>
<dbReference type="Proteomes" id="UP000262325">
    <property type="component" value="Unassembled WGS sequence"/>
</dbReference>
<keyword evidence="1 11" id="KW-0698">rRNA processing</keyword>
<sequence>MYKRKDRFYKKAKQEGYKSRAAYKLKEINDKHNIISKNDYVLDAGAAPGGWSQILLETVGKGGMVVGVDLLDVQGICGNNFAFIKGDLFEDDTLEKILNISGCYDVVVSDAAPNTSGQKFADHAKSIELVKNIYAFSKKVLKNDGNFIAKLFDGEDTKDFVDDLKKSFNKVSIYRPQSTRKNSFEIYLICKGYTDGK</sequence>
<feature type="active site" description="Proton acceptor" evidence="11 12">
    <location>
        <position position="150"/>
    </location>
</feature>
<keyword evidence="4 11" id="KW-0949">S-adenosyl-L-methionine</keyword>
<evidence type="ECO:0000256" key="8">
    <source>
        <dbReference type="ARBA" id="ARBA00041995"/>
    </source>
</evidence>
<evidence type="ECO:0000256" key="4">
    <source>
        <dbReference type="ARBA" id="ARBA00022691"/>
    </source>
</evidence>
<protein>
    <recommendedName>
        <fullName evidence="7 11">Ribosomal RNA large subunit methyltransferase E</fullName>
        <ecNumber evidence="6 11">2.1.1.166</ecNumber>
    </recommendedName>
    <alternativeName>
        <fullName evidence="9 11">23S rRNA Um2552 methyltransferase</fullName>
    </alternativeName>
    <alternativeName>
        <fullName evidence="8 11">rRNA (uridine-2'-O-)-methyltransferase</fullName>
    </alternativeName>
</protein>
<evidence type="ECO:0000256" key="6">
    <source>
        <dbReference type="ARBA" id="ARBA00038861"/>
    </source>
</evidence>
<dbReference type="AlphaFoldDB" id="A0A3D5Q9J0"/>
<evidence type="ECO:0000256" key="12">
    <source>
        <dbReference type="PIRSR" id="PIRSR005461-1"/>
    </source>
</evidence>
<dbReference type="InterPro" id="IPR015507">
    <property type="entry name" value="rRNA-MeTfrase_E"/>
</dbReference>
<evidence type="ECO:0000256" key="11">
    <source>
        <dbReference type="HAMAP-Rule" id="MF_01547"/>
    </source>
</evidence>
<accession>A0A3D5Q9J0</accession>
<dbReference type="EMBL" id="DPPF01000049">
    <property type="protein sequence ID" value="HCW92497.1"/>
    <property type="molecule type" value="Genomic_DNA"/>
</dbReference>
<feature type="binding site" evidence="11">
    <location>
        <position position="49"/>
    </location>
    <ligand>
        <name>S-adenosyl-L-methionine</name>
        <dbReference type="ChEBI" id="CHEBI:59789"/>
    </ligand>
</feature>
<feature type="binding site" evidence="11">
    <location>
        <position position="110"/>
    </location>
    <ligand>
        <name>S-adenosyl-L-methionine</name>
        <dbReference type="ChEBI" id="CHEBI:59789"/>
    </ligand>
</feature>
<dbReference type="Pfam" id="PF01728">
    <property type="entry name" value="FtsJ"/>
    <property type="match status" value="1"/>
</dbReference>
<dbReference type="SUPFAM" id="SSF53335">
    <property type="entry name" value="S-adenosyl-L-methionine-dependent methyltransferases"/>
    <property type="match status" value="1"/>
</dbReference>
<feature type="binding site" evidence="11">
    <location>
        <position position="87"/>
    </location>
    <ligand>
        <name>S-adenosyl-L-methionine</name>
        <dbReference type="ChEBI" id="CHEBI:59789"/>
    </ligand>
</feature>
<dbReference type="EC" id="2.1.1.166" evidence="6 11"/>
<comment type="function">
    <text evidence="5 11">Specifically methylates the uridine in position 2552 of 23S rRNA at the 2'-O position of the ribose in the fully assembled 50S ribosomal subunit.</text>
</comment>
<dbReference type="InterPro" id="IPR050082">
    <property type="entry name" value="RNA_methyltr_RlmE"/>
</dbReference>
<gene>
    <name evidence="11" type="primary">rlmE</name>
    <name evidence="11" type="synonym">ftsJ</name>
    <name evidence="11" type="synonym">rrmJ</name>
    <name evidence="14" type="ORF">DHM44_02325</name>
</gene>
<dbReference type="Gene3D" id="3.40.50.150">
    <property type="entry name" value="Vaccinia Virus protein VP39"/>
    <property type="match status" value="1"/>
</dbReference>
<name>A0A3D5Q9J0_FLESI</name>
<dbReference type="InterPro" id="IPR002877">
    <property type="entry name" value="RNA_MeTrfase_FtsJ_dom"/>
</dbReference>
<evidence type="ECO:0000256" key="5">
    <source>
        <dbReference type="ARBA" id="ARBA00037569"/>
    </source>
</evidence>
<evidence type="ECO:0000256" key="10">
    <source>
        <dbReference type="ARBA" id="ARBA00048970"/>
    </source>
</evidence>
<dbReference type="InterPro" id="IPR029063">
    <property type="entry name" value="SAM-dependent_MTases_sf"/>
</dbReference>
<feature type="domain" description="Ribosomal RNA methyltransferase FtsJ" evidence="13">
    <location>
        <begin position="17"/>
        <end position="193"/>
    </location>
</feature>
<keyword evidence="2 11" id="KW-0489">Methyltransferase</keyword>